<dbReference type="EMBL" id="MHIF01000016">
    <property type="protein sequence ID" value="OGY48278.1"/>
    <property type="molecule type" value="Genomic_DNA"/>
</dbReference>
<keyword evidence="1" id="KW-0175">Coiled coil</keyword>
<protein>
    <submittedName>
        <fullName evidence="2">Uncharacterized protein</fullName>
    </submittedName>
</protein>
<evidence type="ECO:0000313" key="2">
    <source>
        <dbReference type="EMBL" id="OGY48278.1"/>
    </source>
</evidence>
<gene>
    <name evidence="2" type="ORF">A2663_00620</name>
</gene>
<dbReference type="AlphaFoldDB" id="A0A1G1Y7J4"/>
<name>A0A1G1Y7J4_9BACT</name>
<dbReference type="Proteomes" id="UP000178432">
    <property type="component" value="Unassembled WGS sequence"/>
</dbReference>
<evidence type="ECO:0000313" key="3">
    <source>
        <dbReference type="Proteomes" id="UP000178432"/>
    </source>
</evidence>
<comment type="caution">
    <text evidence="2">The sequence shown here is derived from an EMBL/GenBank/DDBJ whole genome shotgun (WGS) entry which is preliminary data.</text>
</comment>
<evidence type="ECO:0000256" key="1">
    <source>
        <dbReference type="SAM" id="Coils"/>
    </source>
</evidence>
<reference evidence="2 3" key="1">
    <citation type="journal article" date="2016" name="Nat. Commun.">
        <title>Thousands of microbial genomes shed light on interconnected biogeochemical processes in an aquifer system.</title>
        <authorList>
            <person name="Anantharaman K."/>
            <person name="Brown C.T."/>
            <person name="Hug L.A."/>
            <person name="Sharon I."/>
            <person name="Castelle C.J."/>
            <person name="Probst A.J."/>
            <person name="Thomas B.C."/>
            <person name="Singh A."/>
            <person name="Wilkins M.J."/>
            <person name="Karaoz U."/>
            <person name="Brodie E.L."/>
            <person name="Williams K.H."/>
            <person name="Hubbard S.S."/>
            <person name="Banfield J.F."/>
        </authorList>
    </citation>
    <scope>NUCLEOTIDE SEQUENCE [LARGE SCALE GENOMIC DNA]</scope>
</reference>
<sequence length="288" mass="31635">MRSILVVVGIVISLIVLGVAFPWAKDWIGQSRGDINQGFADKIRSENLVQNAKRDIAKEKISLIGKRAEIMRAEDKLTALQRQRDSFKLKLDGHEAAMALGWEALESSTADPAVVNGKAYSRQEVENDINRRTAACKKLRTQFETADGSCKIMDAAIKEGGAKIMEAMVTLEERDIELDHIAVLLEAGEAMEAVKKFSSSLTDIGVFSEENRHFKEIRDRLARANAEIEFSNLANGNTEFLNYGTDTSKASVPMSEAQEYRQQHLSAQAPAANTTVADAPVVVAPVTQ</sequence>
<feature type="coiled-coil region" evidence="1">
    <location>
        <begin position="63"/>
        <end position="97"/>
    </location>
</feature>
<organism evidence="2 3">
    <name type="scientific">Candidatus Buchananbacteria bacterium RIFCSPHIGHO2_01_FULL_46_12</name>
    <dbReference type="NCBI Taxonomy" id="1797536"/>
    <lineage>
        <taxon>Bacteria</taxon>
        <taxon>Candidatus Buchananiibacteriota</taxon>
    </lineage>
</organism>
<proteinExistence type="predicted"/>
<accession>A0A1G1Y7J4</accession>